<dbReference type="Pfam" id="PF01400">
    <property type="entry name" value="Astacin"/>
    <property type="match status" value="1"/>
</dbReference>
<dbReference type="PROSITE" id="PS50070">
    <property type="entry name" value="KRINGLE_2"/>
    <property type="match status" value="1"/>
</dbReference>
<evidence type="ECO:0000256" key="3">
    <source>
        <dbReference type="ARBA" id="ARBA00022723"/>
    </source>
</evidence>
<dbReference type="SUPFAM" id="SSF49854">
    <property type="entry name" value="Spermadhesin, CUB domain"/>
    <property type="match status" value="1"/>
</dbReference>
<evidence type="ECO:0000256" key="8">
    <source>
        <dbReference type="ARBA" id="ARBA00023157"/>
    </source>
</evidence>
<keyword evidence="8 9" id="KW-1015">Disulfide bond</keyword>
<dbReference type="InterPro" id="IPR016186">
    <property type="entry name" value="C-type_lectin-like/link_sf"/>
</dbReference>
<evidence type="ECO:0000256" key="9">
    <source>
        <dbReference type="PROSITE-ProRule" id="PRU00121"/>
    </source>
</evidence>
<dbReference type="Proteomes" id="UP000030746">
    <property type="component" value="Unassembled WGS sequence"/>
</dbReference>
<dbReference type="PANTHER" id="PTHR10127:SF780">
    <property type="entry name" value="METALLOENDOPEPTIDASE"/>
    <property type="match status" value="1"/>
</dbReference>
<feature type="region of interest" description="Disordered" evidence="13">
    <location>
        <begin position="774"/>
        <end position="798"/>
    </location>
</feature>
<dbReference type="InterPro" id="IPR031569">
    <property type="entry name" value="ApeC"/>
</dbReference>
<feature type="binding site" evidence="11">
    <location>
        <position position="180"/>
    </location>
    <ligand>
        <name>Zn(2+)</name>
        <dbReference type="ChEBI" id="CHEBI:29105"/>
        <note>catalytic</note>
    </ligand>
</feature>
<reference evidence="20 21" key="1">
    <citation type="journal article" date="2013" name="Nature">
        <title>Insights into bilaterian evolution from three spiralian genomes.</title>
        <authorList>
            <person name="Simakov O."/>
            <person name="Marletaz F."/>
            <person name="Cho S.J."/>
            <person name="Edsinger-Gonzales E."/>
            <person name="Havlak P."/>
            <person name="Hellsten U."/>
            <person name="Kuo D.H."/>
            <person name="Larsson T."/>
            <person name="Lv J."/>
            <person name="Arendt D."/>
            <person name="Savage R."/>
            <person name="Osoegawa K."/>
            <person name="de Jong P."/>
            <person name="Grimwood J."/>
            <person name="Chapman J.A."/>
            <person name="Shapiro H."/>
            <person name="Aerts A."/>
            <person name="Otillar R.P."/>
            <person name="Terry A.Y."/>
            <person name="Boore J.L."/>
            <person name="Grigoriev I.V."/>
            <person name="Lindberg D.R."/>
            <person name="Seaver E.C."/>
            <person name="Weisblat D.A."/>
            <person name="Putnam N.H."/>
            <person name="Rokhsar D.S."/>
        </authorList>
    </citation>
    <scope>NUCLEOTIDE SEQUENCE [LARGE SCALE GENOMIC DNA]</scope>
</reference>
<dbReference type="PROSITE" id="PS01180">
    <property type="entry name" value="CUB"/>
    <property type="match status" value="1"/>
</dbReference>
<dbReference type="InterPro" id="IPR038178">
    <property type="entry name" value="Kringle_sf"/>
</dbReference>
<evidence type="ECO:0000256" key="1">
    <source>
        <dbReference type="ARBA" id="ARBA00022572"/>
    </source>
</evidence>
<evidence type="ECO:0000259" key="19">
    <source>
        <dbReference type="PROSITE" id="PS51864"/>
    </source>
</evidence>
<dbReference type="InterPro" id="IPR000859">
    <property type="entry name" value="CUB_dom"/>
</dbReference>
<dbReference type="PROSITE" id="PS50923">
    <property type="entry name" value="SUSHI"/>
    <property type="match status" value="2"/>
</dbReference>
<dbReference type="InterPro" id="IPR016187">
    <property type="entry name" value="CTDL_fold"/>
</dbReference>
<dbReference type="PRINTS" id="PR00018">
    <property type="entry name" value="KRINGLE"/>
</dbReference>
<comment type="caution">
    <text evidence="9">Lacks conserved residue(s) required for the propagation of feature annotation.</text>
</comment>
<feature type="chain" id="PRO_5012339127" description="Metalloendopeptidase" evidence="14">
    <location>
        <begin position="16"/>
        <end position="1251"/>
    </location>
</feature>
<gene>
    <name evidence="20" type="ORF">LOTGIDRAFT_238951</name>
</gene>
<protein>
    <recommendedName>
        <fullName evidence="12">Metalloendopeptidase</fullName>
        <ecNumber evidence="12">3.4.24.-</ecNumber>
    </recommendedName>
</protein>
<dbReference type="InterPro" id="IPR001304">
    <property type="entry name" value="C-type_lectin-like"/>
</dbReference>
<evidence type="ECO:0000256" key="7">
    <source>
        <dbReference type="ARBA" id="ARBA00023049"/>
    </source>
</evidence>
<comment type="cofactor">
    <cofactor evidence="11 12">
        <name>Zn(2+)</name>
        <dbReference type="ChEBI" id="CHEBI:29105"/>
    </cofactor>
    <text evidence="11 12">Binds 1 zinc ion per subunit.</text>
</comment>
<feature type="compositionally biased region" description="Low complexity" evidence="13">
    <location>
        <begin position="776"/>
        <end position="792"/>
    </location>
</feature>
<dbReference type="GO" id="GO:0008270">
    <property type="term" value="F:zinc ion binding"/>
    <property type="evidence" value="ECO:0007669"/>
    <property type="project" value="UniProtKB-UniRule"/>
</dbReference>
<dbReference type="PROSITE" id="PS50041">
    <property type="entry name" value="C_TYPE_LECTIN_2"/>
    <property type="match status" value="1"/>
</dbReference>
<feature type="domain" description="Sushi" evidence="18">
    <location>
        <begin position="1013"/>
        <end position="1068"/>
    </location>
</feature>
<dbReference type="SMART" id="SM00034">
    <property type="entry name" value="CLECT"/>
    <property type="match status" value="1"/>
</dbReference>
<dbReference type="PANTHER" id="PTHR10127">
    <property type="entry name" value="DISCOIDIN, CUB, EGF, LAMININ , AND ZINC METALLOPROTEASE DOMAIN CONTAINING"/>
    <property type="match status" value="1"/>
</dbReference>
<keyword evidence="7 11" id="KW-0482">Metalloprotease</keyword>
<dbReference type="SUPFAM" id="SSF57440">
    <property type="entry name" value="Kringle-like"/>
    <property type="match status" value="1"/>
</dbReference>
<dbReference type="Pfam" id="PF16977">
    <property type="entry name" value="ApeC"/>
    <property type="match status" value="1"/>
</dbReference>
<evidence type="ECO:0000256" key="11">
    <source>
        <dbReference type="PROSITE-ProRule" id="PRU01211"/>
    </source>
</evidence>
<dbReference type="SMART" id="SM00042">
    <property type="entry name" value="CUB"/>
    <property type="match status" value="1"/>
</dbReference>
<dbReference type="Gene3D" id="3.10.100.10">
    <property type="entry name" value="Mannose-Binding Protein A, subunit A"/>
    <property type="match status" value="1"/>
</dbReference>
<dbReference type="InterPro" id="IPR018056">
    <property type="entry name" value="Kringle_CS"/>
</dbReference>
<evidence type="ECO:0000259" key="17">
    <source>
        <dbReference type="PROSITE" id="PS50070"/>
    </source>
</evidence>
<dbReference type="SMART" id="SM00130">
    <property type="entry name" value="KR"/>
    <property type="match status" value="1"/>
</dbReference>
<dbReference type="SUPFAM" id="SSF57535">
    <property type="entry name" value="Complement control module/SCR domain"/>
    <property type="match status" value="2"/>
</dbReference>
<dbReference type="CDD" id="cd00041">
    <property type="entry name" value="CUB"/>
    <property type="match status" value="1"/>
</dbReference>
<dbReference type="Pfam" id="PF00051">
    <property type="entry name" value="Kringle"/>
    <property type="match status" value="1"/>
</dbReference>
<evidence type="ECO:0000256" key="5">
    <source>
        <dbReference type="ARBA" id="ARBA00022801"/>
    </source>
</evidence>
<evidence type="ECO:0000256" key="6">
    <source>
        <dbReference type="ARBA" id="ARBA00022833"/>
    </source>
</evidence>
<dbReference type="SUPFAM" id="SSF56436">
    <property type="entry name" value="C-type lectin-like"/>
    <property type="match status" value="1"/>
</dbReference>
<feature type="active site" evidence="11">
    <location>
        <position position="177"/>
    </location>
</feature>
<keyword evidence="1 9" id="KW-0420">Kringle</keyword>
<evidence type="ECO:0000256" key="12">
    <source>
        <dbReference type="RuleBase" id="RU361183"/>
    </source>
</evidence>
<dbReference type="Gene3D" id="2.10.70.10">
    <property type="entry name" value="Complement Module, domain 1"/>
    <property type="match status" value="2"/>
</dbReference>
<dbReference type="InterPro" id="IPR000436">
    <property type="entry name" value="Sushi_SCR_CCP_dom"/>
</dbReference>
<dbReference type="InterPro" id="IPR013806">
    <property type="entry name" value="Kringle-like"/>
</dbReference>
<feature type="disulfide bond" evidence="9">
    <location>
        <begin position="675"/>
        <end position="714"/>
    </location>
</feature>
<dbReference type="InterPro" id="IPR001506">
    <property type="entry name" value="Peptidase_M12A"/>
</dbReference>
<keyword evidence="10" id="KW-0768">Sushi</keyword>
<dbReference type="EC" id="3.4.24.-" evidence="12"/>
<dbReference type="InterPro" id="IPR024079">
    <property type="entry name" value="MetalloPept_cat_dom_sf"/>
</dbReference>
<dbReference type="KEGG" id="lgi:LOTGIDRAFT_238951"/>
<dbReference type="PROSITE" id="PS00021">
    <property type="entry name" value="KRINGLE_1"/>
    <property type="match status" value="1"/>
</dbReference>
<evidence type="ECO:0000256" key="4">
    <source>
        <dbReference type="ARBA" id="ARBA00022729"/>
    </source>
</evidence>
<feature type="domain" description="Peptidase M12A" evidence="19">
    <location>
        <begin position="84"/>
        <end position="277"/>
    </location>
</feature>
<dbReference type="CTD" id="20250903"/>
<evidence type="ECO:0000259" key="16">
    <source>
        <dbReference type="PROSITE" id="PS50041"/>
    </source>
</evidence>
<feature type="signal peptide" evidence="14">
    <location>
        <begin position="1"/>
        <end position="15"/>
    </location>
</feature>
<evidence type="ECO:0000256" key="14">
    <source>
        <dbReference type="SAM" id="SignalP"/>
    </source>
</evidence>
<evidence type="ECO:0000256" key="2">
    <source>
        <dbReference type="ARBA" id="ARBA00022670"/>
    </source>
</evidence>
<dbReference type="InterPro" id="IPR035914">
    <property type="entry name" value="Sperma_CUB_dom_sf"/>
</dbReference>
<keyword evidence="21" id="KW-1185">Reference proteome</keyword>
<dbReference type="GO" id="GO:0004222">
    <property type="term" value="F:metalloendopeptidase activity"/>
    <property type="evidence" value="ECO:0007669"/>
    <property type="project" value="UniProtKB-UniRule"/>
</dbReference>
<accession>V4AZ63</accession>
<dbReference type="EMBL" id="KB201194">
    <property type="protein sequence ID" value="ESO99021.1"/>
    <property type="molecule type" value="Genomic_DNA"/>
</dbReference>
<dbReference type="PROSITE" id="PS51864">
    <property type="entry name" value="ASTACIN"/>
    <property type="match status" value="1"/>
</dbReference>
<keyword evidence="3 11" id="KW-0479">Metal-binding</keyword>
<feature type="domain" description="C-type lectin" evidence="16">
    <location>
        <begin position="849"/>
        <end position="956"/>
    </location>
</feature>
<evidence type="ECO:0000313" key="20">
    <source>
        <dbReference type="EMBL" id="ESO99021.1"/>
    </source>
</evidence>
<evidence type="ECO:0000259" key="15">
    <source>
        <dbReference type="PROSITE" id="PS01180"/>
    </source>
</evidence>
<dbReference type="AlphaFoldDB" id="V4AZ63"/>
<evidence type="ECO:0000256" key="13">
    <source>
        <dbReference type="SAM" id="MobiDB-lite"/>
    </source>
</evidence>
<organism evidence="20 21">
    <name type="scientific">Lottia gigantea</name>
    <name type="common">Giant owl limpet</name>
    <dbReference type="NCBI Taxonomy" id="225164"/>
    <lineage>
        <taxon>Eukaryota</taxon>
        <taxon>Metazoa</taxon>
        <taxon>Spiralia</taxon>
        <taxon>Lophotrochozoa</taxon>
        <taxon>Mollusca</taxon>
        <taxon>Gastropoda</taxon>
        <taxon>Patellogastropoda</taxon>
        <taxon>Lottioidea</taxon>
        <taxon>Lottiidae</taxon>
        <taxon>Lottia</taxon>
    </lineage>
</organism>
<feature type="domain" description="CUB" evidence="15">
    <location>
        <begin position="538"/>
        <end position="646"/>
    </location>
</feature>
<dbReference type="Gene3D" id="2.40.20.10">
    <property type="entry name" value="Plasminogen Kringle 4"/>
    <property type="match status" value="1"/>
</dbReference>
<feature type="binding site" evidence="11">
    <location>
        <position position="176"/>
    </location>
    <ligand>
        <name>Zn(2+)</name>
        <dbReference type="ChEBI" id="CHEBI:29105"/>
        <note>catalytic</note>
    </ligand>
</feature>
<dbReference type="InterPro" id="IPR035976">
    <property type="entry name" value="Sushi/SCR/CCP_sf"/>
</dbReference>
<dbReference type="HOGENOM" id="CLU_003993_0_0_1"/>
<evidence type="ECO:0000256" key="10">
    <source>
        <dbReference type="PROSITE-ProRule" id="PRU00302"/>
    </source>
</evidence>
<dbReference type="CDD" id="cd00033">
    <property type="entry name" value="CCP"/>
    <property type="match status" value="1"/>
</dbReference>
<sequence length="1251" mass="139550">MKWLLVLSLALLVRGDEPPTPVPIDIPDTAPPIIDITDDDSNDESEHIVEPEVAEINYDGILPEPPVDDHQNDTDESDLVRRRRFITTSTVLWPNNEVIYSYTPSQFPNEGSKSAIMFSMEYLVERTCLKFTEVDQTTYTKSHVKFVVGNGCWADLGYRAGWSTRCSCCSKGTCYHEMLHLLGFMHEHQRPDRDRYIEVDIYRVDPGKWSQFTRLQESGVDYTNKSIYKVGSTMHYAGWAFQKDHFGASIKTVNDDYTMADDFYYPIREVNLRYNCQQVSCADFTTECVNNGYVTKYLGECRCVCPEGLSSKDGCSKALTSADSVDWPSGSYAFVAAGSGCPSGFLTGTRKHWSAGYSWAQGGENPMKGTQDRYSTQYEFCVSKNNFPQSKNRWHAGVYCLHRVGGTCPEGFKSGTVQLDDYIRSAGYFNNSKAGDLPDGVFGDDTKFEFCCRTDGMKTIPIEVPTTNEFVLYNSDNTVSPECQQVKNFNSRKFYFSFHNFGGASTKASLTGSRPFTYKYSQTYLFYICHYIPLDLSCGGTIELNSNNPSQTFSTPNYPQKYGSNQRCNWLITAPEGSKVYLDFENFDVHCTDNVQVRVLNIGEVHTSFCDHNGKTFRSYSNKMTVIFTSSQWSEATGFQANVRYLTNEDNCYDFEDDGASYRGNASVTKYFEPCLPWSETGNCKYSSQHPKDALAGLDSNYCRNPGSAERPWCYTDATDCTRRVCDVCQQGKVHDTYSDCQTLISTVPNFCSQDPRAAANCRLSCIADHPLPAKPASRSSVSCSPPSSVPSDGTTTDVAKTSYNVGDTITYTCNDNPASSVTLTCLIDGKFDGFSSACKMCDDGWMALDGICYFREPLPMHYNAARTNCEGKGAKLIMPKGKIAYDFLVHNRDERETWIGANDIATEGVWRWLDNTIIDADDLHFGYGQPSNVSGRDCASLLSIRNKMIWVDKTCRYTSVRYNVICEKPGRSGTCHDVISDCAAKASQDSQFCSPANALSSLYCRGYCGCGATCTEPSVVPNSAIKSNTQEQLVRECTSGYMATSGDLTRYCLGDGSFSGSAPVCEDETNANVVTPTNNVPLKARGQKMSTLKGYMFTGDYDDFKIPRAGEIISWEYFSAHSGNVALMAFKYNGTDLKIVGFNYITTQSSSAIHSIYQVPIADRIDVEKGDRIGLWFPEDKQVIEVNFHEDSLEWRYPRKQFRRSMTSLASTTDLVIGTTYGFYVSSSSTAEGRTLYGSFSLRANIGPRT</sequence>
<keyword evidence="2 11" id="KW-0645">Protease</keyword>
<evidence type="ECO:0000259" key="18">
    <source>
        <dbReference type="PROSITE" id="PS50923"/>
    </source>
</evidence>
<proteinExistence type="predicted"/>
<dbReference type="SMART" id="SM00235">
    <property type="entry name" value="ZnMc"/>
    <property type="match status" value="1"/>
</dbReference>
<feature type="domain" description="Sushi" evidence="18">
    <location>
        <begin position="782"/>
        <end position="841"/>
    </location>
</feature>
<dbReference type="GO" id="GO:0006508">
    <property type="term" value="P:proteolysis"/>
    <property type="evidence" value="ECO:0007669"/>
    <property type="project" value="UniProtKB-KW"/>
</dbReference>
<dbReference type="SUPFAM" id="SSF55486">
    <property type="entry name" value="Metalloproteases ('zincins'), catalytic domain"/>
    <property type="match status" value="1"/>
</dbReference>
<dbReference type="OMA" id="RCSESAM"/>
<dbReference type="SMART" id="SM00032">
    <property type="entry name" value="CCP"/>
    <property type="match status" value="2"/>
</dbReference>
<dbReference type="Gene3D" id="3.40.390.10">
    <property type="entry name" value="Collagenase (Catalytic Domain)"/>
    <property type="match status" value="1"/>
</dbReference>
<keyword evidence="4 14" id="KW-0732">Signal</keyword>
<dbReference type="RefSeq" id="XP_009050301.1">
    <property type="nucleotide sequence ID" value="XM_009052053.1"/>
</dbReference>
<keyword evidence="5 11" id="KW-0378">Hydrolase</keyword>
<dbReference type="InterPro" id="IPR000001">
    <property type="entry name" value="Kringle"/>
</dbReference>
<feature type="domain" description="Kringle" evidence="17">
    <location>
        <begin position="653"/>
        <end position="741"/>
    </location>
</feature>
<dbReference type="Pfam" id="PF00059">
    <property type="entry name" value="Lectin_C"/>
    <property type="match status" value="1"/>
</dbReference>
<keyword evidence="6 11" id="KW-0862">Zinc</keyword>
<dbReference type="Gene3D" id="2.60.120.290">
    <property type="entry name" value="Spermadhesin, CUB domain"/>
    <property type="match status" value="1"/>
</dbReference>
<feature type="binding site" evidence="11">
    <location>
        <position position="186"/>
    </location>
    <ligand>
        <name>Zn(2+)</name>
        <dbReference type="ChEBI" id="CHEBI:29105"/>
        <note>catalytic</note>
    </ligand>
</feature>
<name>V4AZ63_LOTGI</name>
<evidence type="ECO:0000313" key="21">
    <source>
        <dbReference type="Proteomes" id="UP000030746"/>
    </source>
</evidence>
<dbReference type="InterPro" id="IPR006026">
    <property type="entry name" value="Peptidase_Metallo"/>
</dbReference>
<dbReference type="OrthoDB" id="6131366at2759"/>
<dbReference type="Pfam" id="PF00431">
    <property type="entry name" value="CUB"/>
    <property type="match status" value="1"/>
</dbReference>
<dbReference type="PRINTS" id="PR00480">
    <property type="entry name" value="ASTACIN"/>
</dbReference>
<dbReference type="GeneID" id="20250903"/>
<dbReference type="Pfam" id="PF00084">
    <property type="entry name" value="Sushi"/>
    <property type="match status" value="2"/>
</dbReference>